<feature type="transmembrane region" description="Helical" evidence="1">
    <location>
        <begin position="6"/>
        <end position="26"/>
    </location>
</feature>
<name>A0A922PUX0_9LACO</name>
<evidence type="ECO:0000256" key="1">
    <source>
        <dbReference type="SAM" id="Phobius"/>
    </source>
</evidence>
<gene>
    <name evidence="2" type="ORF">FD34_GL000115</name>
</gene>
<dbReference type="EMBL" id="AZGO01000049">
    <property type="protein sequence ID" value="KRM36412.1"/>
    <property type="molecule type" value="Genomic_DNA"/>
</dbReference>
<dbReference type="Proteomes" id="UP000051085">
    <property type="component" value="Unassembled WGS sequence"/>
</dbReference>
<reference evidence="2 3" key="1">
    <citation type="journal article" date="2015" name="Genome Announc.">
        <title>Expanding the biotechnology potential of lactobacilli through comparative genomics of 213 strains and associated genera.</title>
        <authorList>
            <person name="Sun Z."/>
            <person name="Harris H.M."/>
            <person name="McCann A."/>
            <person name="Guo C."/>
            <person name="Argimon S."/>
            <person name="Zhang W."/>
            <person name="Yang X."/>
            <person name="Jeffery I.B."/>
            <person name="Cooney J.C."/>
            <person name="Kagawa T.F."/>
            <person name="Liu W."/>
            <person name="Song Y."/>
            <person name="Salvetti E."/>
            <person name="Wrobel A."/>
            <person name="Rasinkangas P."/>
            <person name="Parkhill J."/>
            <person name="Rea M.C."/>
            <person name="O'Sullivan O."/>
            <person name="Ritari J."/>
            <person name="Douillard F.P."/>
            <person name="Paul Ross R."/>
            <person name="Yang R."/>
            <person name="Briner A.E."/>
            <person name="Felis G.E."/>
            <person name="de Vos W.M."/>
            <person name="Barrangou R."/>
            <person name="Klaenhammer T.R."/>
            <person name="Caufield P.W."/>
            <person name="Cui Y."/>
            <person name="Zhang H."/>
            <person name="O'Toole P.W."/>
        </authorList>
    </citation>
    <scope>NUCLEOTIDE SEQUENCE [LARGE SCALE GENOMIC DNA]</scope>
    <source>
        <strain evidence="2 3">DSM 8475</strain>
    </source>
</reference>
<sequence length="100" mass="11310">MTSMLLSIFVTLFALIALFEGIYFLTHLSKPFMIFDPVKSPFVHRQLQVWGIIMTILGLITLVAAWTNSVAFIVIMVVLGCILETQMAFTITSEFRAKNH</sequence>
<dbReference type="AlphaFoldDB" id="A0A922PUX0"/>
<protein>
    <submittedName>
        <fullName evidence="2">Uncharacterized protein</fullName>
    </submittedName>
</protein>
<keyword evidence="1" id="KW-1133">Transmembrane helix</keyword>
<organism evidence="2 3">
    <name type="scientific">Limosilactobacillus pontis DSM 8475</name>
    <dbReference type="NCBI Taxonomy" id="1423794"/>
    <lineage>
        <taxon>Bacteria</taxon>
        <taxon>Bacillati</taxon>
        <taxon>Bacillota</taxon>
        <taxon>Bacilli</taxon>
        <taxon>Lactobacillales</taxon>
        <taxon>Lactobacillaceae</taxon>
        <taxon>Limosilactobacillus</taxon>
    </lineage>
</organism>
<feature type="transmembrane region" description="Helical" evidence="1">
    <location>
        <begin position="72"/>
        <end position="91"/>
    </location>
</feature>
<keyword evidence="1" id="KW-0472">Membrane</keyword>
<evidence type="ECO:0000313" key="3">
    <source>
        <dbReference type="Proteomes" id="UP000051085"/>
    </source>
</evidence>
<accession>A0A922PUX0</accession>
<feature type="transmembrane region" description="Helical" evidence="1">
    <location>
        <begin position="47"/>
        <end position="66"/>
    </location>
</feature>
<proteinExistence type="predicted"/>
<evidence type="ECO:0000313" key="2">
    <source>
        <dbReference type="EMBL" id="KRM36412.1"/>
    </source>
</evidence>
<keyword evidence="1" id="KW-0812">Transmembrane</keyword>
<comment type="caution">
    <text evidence="2">The sequence shown here is derived from an EMBL/GenBank/DDBJ whole genome shotgun (WGS) entry which is preliminary data.</text>
</comment>